<dbReference type="Gene3D" id="3.20.20.150">
    <property type="entry name" value="Divalent-metal-dependent TIM barrel enzymes"/>
    <property type="match status" value="1"/>
</dbReference>
<dbReference type="GO" id="GO:0016853">
    <property type="term" value="F:isomerase activity"/>
    <property type="evidence" value="ECO:0007669"/>
    <property type="project" value="UniProtKB-KW"/>
</dbReference>
<dbReference type="PANTHER" id="PTHR12110">
    <property type="entry name" value="HYDROXYPYRUVATE ISOMERASE"/>
    <property type="match status" value="1"/>
</dbReference>
<feature type="domain" description="Xylose isomerase-like TIM barrel" evidence="2">
    <location>
        <begin position="26"/>
        <end position="283"/>
    </location>
</feature>
<dbReference type="Pfam" id="PF01261">
    <property type="entry name" value="AP_endonuc_2"/>
    <property type="match status" value="1"/>
</dbReference>
<dbReference type="InterPro" id="IPR036237">
    <property type="entry name" value="Xyl_isomerase-like_sf"/>
</dbReference>
<dbReference type="InterPro" id="IPR050312">
    <property type="entry name" value="IolE/XylAMocC-like"/>
</dbReference>
<gene>
    <name evidence="3" type="ORF">AB5L97_16490</name>
</gene>
<evidence type="ECO:0000259" key="2">
    <source>
        <dbReference type="Pfam" id="PF01261"/>
    </source>
</evidence>
<organism evidence="3">
    <name type="scientific">Sinomonas puerhi</name>
    <dbReference type="NCBI Taxonomy" id="3238584"/>
    <lineage>
        <taxon>Bacteria</taxon>
        <taxon>Bacillati</taxon>
        <taxon>Actinomycetota</taxon>
        <taxon>Actinomycetes</taxon>
        <taxon>Micrococcales</taxon>
        <taxon>Micrococcaceae</taxon>
        <taxon>Sinomonas</taxon>
    </lineage>
</organism>
<reference evidence="3" key="1">
    <citation type="submission" date="2024-07" db="EMBL/GenBank/DDBJ databases">
        <authorList>
            <person name="fu j."/>
        </authorList>
    </citation>
    <scope>NUCLEOTIDE SEQUENCE</scope>
    <source>
        <strain evidence="3">P10A9</strain>
    </source>
</reference>
<evidence type="ECO:0000313" key="3">
    <source>
        <dbReference type="EMBL" id="XDP44847.1"/>
    </source>
</evidence>
<dbReference type="KEGG" id="spue:AB5L97_16490"/>
<evidence type="ECO:0000256" key="1">
    <source>
        <dbReference type="ARBA" id="ARBA00023277"/>
    </source>
</evidence>
<keyword evidence="1" id="KW-0119">Carbohydrate metabolism</keyword>
<keyword evidence="3" id="KW-0413">Isomerase</keyword>
<protein>
    <submittedName>
        <fullName evidence="3">Sugar phosphate isomerase/epimerase family protein</fullName>
    </submittedName>
</protein>
<dbReference type="EMBL" id="CP163302">
    <property type="protein sequence ID" value="XDP44847.1"/>
    <property type="molecule type" value="Genomic_DNA"/>
</dbReference>
<proteinExistence type="predicted"/>
<sequence length="286" mass="29903">MFHDRLGCSSISFRHLPLADALRTMAGLGFEEIDLGALPGVCDHVPYGLTDADIDEVAARVAESGLRVRSVNGDIGDLNAVLEDAPESAHDAGAPAERAAHLDRLLTLTRTVGARALVLPCGALSPEPVRTLDDDLDLVAAQLAAAGRRAAAFGVELWTESLHYYRLCGTLDRALALADRLEGTGVRHVVDLSHVVASGSRPEDAIAALAGRAGNGISHVHLRDAVPGNINLSIGNGAVDFAGALAALRETGFDGHFSLELEAHDLTHDERPAAAAKAASFITDLI</sequence>
<accession>A0AB39L3Y6</accession>
<name>A0AB39L3Y6_9MICC</name>
<dbReference type="InterPro" id="IPR013022">
    <property type="entry name" value="Xyl_isomerase-like_TIM-brl"/>
</dbReference>
<dbReference type="AlphaFoldDB" id="A0AB39L3Y6"/>
<dbReference type="RefSeq" id="WP_369045463.1">
    <property type="nucleotide sequence ID" value="NZ_CP163302.1"/>
</dbReference>
<dbReference type="SUPFAM" id="SSF51658">
    <property type="entry name" value="Xylose isomerase-like"/>
    <property type="match status" value="1"/>
</dbReference>